<evidence type="ECO:0000313" key="3">
    <source>
        <dbReference type="EMBL" id="KAF5908071.1"/>
    </source>
</evidence>
<organism evidence="3 4">
    <name type="scientific">Clarias magur</name>
    <name type="common">Asian catfish</name>
    <name type="synonym">Macropteronotus magur</name>
    <dbReference type="NCBI Taxonomy" id="1594786"/>
    <lineage>
        <taxon>Eukaryota</taxon>
        <taxon>Metazoa</taxon>
        <taxon>Chordata</taxon>
        <taxon>Craniata</taxon>
        <taxon>Vertebrata</taxon>
        <taxon>Euteleostomi</taxon>
        <taxon>Actinopterygii</taxon>
        <taxon>Neopterygii</taxon>
        <taxon>Teleostei</taxon>
        <taxon>Ostariophysi</taxon>
        <taxon>Siluriformes</taxon>
        <taxon>Clariidae</taxon>
        <taxon>Clarias</taxon>
    </lineage>
</organism>
<keyword evidence="4" id="KW-1185">Reference proteome</keyword>
<feature type="non-terminal residue" evidence="3">
    <location>
        <position position="1"/>
    </location>
</feature>
<dbReference type="OrthoDB" id="8960478at2759"/>
<evidence type="ECO:0000256" key="1">
    <source>
        <dbReference type="SAM" id="Coils"/>
    </source>
</evidence>
<dbReference type="AlphaFoldDB" id="A0A8J4XAG5"/>
<name>A0A8J4XAG5_CLAMG</name>
<keyword evidence="1" id="KW-0175">Coiled coil</keyword>
<sequence>EEKTLSLFGTTASDGICGGIDLHGGVGLHQPEPEPGPSCSPNSPPMPQPPSSIVQATATTPQRFENACGCRQDLVQLEQEKRDVLKDIRQSLKEANEMNNNFQRQIIELKKAKLTLEERRLLLEEMRFARPSISAPIILPDES</sequence>
<evidence type="ECO:0000313" key="4">
    <source>
        <dbReference type="Proteomes" id="UP000727407"/>
    </source>
</evidence>
<feature type="region of interest" description="Disordered" evidence="2">
    <location>
        <begin position="21"/>
        <end position="52"/>
    </location>
</feature>
<dbReference type="EMBL" id="QNUK01000016">
    <property type="protein sequence ID" value="KAF5908071.1"/>
    <property type="molecule type" value="Genomic_DNA"/>
</dbReference>
<proteinExistence type="predicted"/>
<gene>
    <name evidence="3" type="ORF">DAT39_002245</name>
</gene>
<feature type="coiled-coil region" evidence="1">
    <location>
        <begin position="74"/>
        <end position="119"/>
    </location>
</feature>
<reference evidence="3" key="1">
    <citation type="submission" date="2020-07" db="EMBL/GenBank/DDBJ databases">
        <title>Clarias magur genome sequencing, assembly and annotation.</title>
        <authorList>
            <person name="Kushwaha B."/>
            <person name="Kumar R."/>
            <person name="Das P."/>
            <person name="Joshi C.G."/>
            <person name="Kumar D."/>
            <person name="Nagpure N.S."/>
            <person name="Pandey M."/>
            <person name="Agarwal S."/>
            <person name="Srivastava S."/>
            <person name="Singh M."/>
            <person name="Sahoo L."/>
            <person name="Jayasankar P."/>
            <person name="Meher P.K."/>
            <person name="Koringa P.G."/>
            <person name="Iquebal M.A."/>
            <person name="Das S.P."/>
            <person name="Bit A."/>
            <person name="Patnaik S."/>
            <person name="Patel N."/>
            <person name="Shah T.M."/>
            <person name="Hinsu A."/>
            <person name="Jena J.K."/>
        </authorList>
    </citation>
    <scope>NUCLEOTIDE SEQUENCE</scope>
    <source>
        <strain evidence="3">CIFAMagur01</strain>
        <tissue evidence="3">Testis</tissue>
    </source>
</reference>
<accession>A0A8J4XAG5</accession>
<feature type="compositionally biased region" description="Pro residues" evidence="2">
    <location>
        <begin position="33"/>
        <end position="50"/>
    </location>
</feature>
<feature type="non-terminal residue" evidence="3">
    <location>
        <position position="143"/>
    </location>
</feature>
<evidence type="ECO:0000256" key="2">
    <source>
        <dbReference type="SAM" id="MobiDB-lite"/>
    </source>
</evidence>
<dbReference type="Proteomes" id="UP000727407">
    <property type="component" value="Unassembled WGS sequence"/>
</dbReference>
<protein>
    <submittedName>
        <fullName evidence="3">Myb-related transcription factor, partner of profilin-like</fullName>
    </submittedName>
</protein>
<comment type="caution">
    <text evidence="3">The sequence shown here is derived from an EMBL/GenBank/DDBJ whole genome shotgun (WGS) entry which is preliminary data.</text>
</comment>